<dbReference type="Proteomes" id="UP000694548">
    <property type="component" value="Chromosome sgr16"/>
</dbReference>
<feature type="region of interest" description="Disordered" evidence="4">
    <location>
        <begin position="917"/>
        <end position="954"/>
    </location>
</feature>
<feature type="transmembrane region" description="Helical" evidence="5">
    <location>
        <begin position="1379"/>
        <end position="1397"/>
    </location>
</feature>
<feature type="compositionally biased region" description="Low complexity" evidence="4">
    <location>
        <begin position="158"/>
        <end position="170"/>
    </location>
</feature>
<dbReference type="GeneTree" id="ENSGT00940000154659"/>
<feature type="region of interest" description="Disordered" evidence="4">
    <location>
        <begin position="139"/>
        <end position="170"/>
    </location>
</feature>
<dbReference type="SUPFAM" id="SSF47473">
    <property type="entry name" value="EF-hand"/>
    <property type="match status" value="2"/>
</dbReference>
<dbReference type="FunFam" id="1.10.238.10:FF:000628">
    <property type="entry name" value="Serine/threonine-protein phosphatase 2A regulatory subunit B'' subunit beta"/>
    <property type="match status" value="1"/>
</dbReference>
<keyword evidence="5" id="KW-0472">Membrane</keyword>
<dbReference type="Pfam" id="PF21161">
    <property type="entry name" value="P2R3B_EF-hand"/>
    <property type="match status" value="1"/>
</dbReference>
<reference evidence="7" key="2">
    <citation type="submission" date="2025-08" db="UniProtKB">
        <authorList>
            <consortium name="Ensembl"/>
        </authorList>
    </citation>
    <scope>IDENTIFICATION</scope>
</reference>
<feature type="compositionally biased region" description="Low complexity" evidence="4">
    <location>
        <begin position="505"/>
        <end position="525"/>
    </location>
</feature>
<dbReference type="GO" id="GO:0005509">
    <property type="term" value="F:calcium ion binding"/>
    <property type="evidence" value="ECO:0007669"/>
    <property type="project" value="InterPro"/>
</dbReference>
<evidence type="ECO:0000259" key="6">
    <source>
        <dbReference type="PROSITE" id="PS50222"/>
    </source>
</evidence>
<feature type="region of interest" description="Disordered" evidence="4">
    <location>
        <begin position="271"/>
        <end position="292"/>
    </location>
</feature>
<dbReference type="Ensembl" id="ENSNFUT00015048621.1">
    <property type="protein sequence ID" value="ENSNFUP00015046579.1"/>
    <property type="gene ID" value="ENSNFUG00015022095.1"/>
</dbReference>
<dbReference type="FunFam" id="1.10.238.220:FF:000001">
    <property type="entry name" value="Serine/threonine-protein phosphatase 2A regulatory subunit B'' subunit alpha"/>
    <property type="match status" value="1"/>
</dbReference>
<evidence type="ECO:0000313" key="7">
    <source>
        <dbReference type="Ensembl" id="ENSNFUP00015046579.1"/>
    </source>
</evidence>
<dbReference type="InterPro" id="IPR018247">
    <property type="entry name" value="EF_Hand_1_Ca_BS"/>
</dbReference>
<dbReference type="Gene3D" id="1.10.238.230">
    <property type="match status" value="1"/>
</dbReference>
<comment type="function">
    <text evidence="3">The B regulatory subunit might modulate substrate selectivity and catalytic activity, and might also direct the localization of the catalytic enzyme to a particular subcellular compartment.</text>
</comment>
<dbReference type="PANTHER" id="PTHR14095">
    <property type="entry name" value="PHOSPHATASE 2A REGULATORY SUBUNIT-RELATED"/>
    <property type="match status" value="1"/>
</dbReference>
<feature type="region of interest" description="Disordered" evidence="4">
    <location>
        <begin position="694"/>
        <end position="714"/>
    </location>
</feature>
<reference evidence="7" key="1">
    <citation type="submission" date="2014-08" db="EMBL/GenBank/DDBJ databases">
        <authorList>
            <person name="Senf B."/>
            <person name="Petzold A."/>
            <person name="Downie B.R."/>
            <person name="Koch P."/>
            <person name="Platzer M."/>
        </authorList>
    </citation>
    <scope>NUCLEOTIDE SEQUENCE [LARGE SCALE GENOMIC DNA]</scope>
    <source>
        <strain evidence="7">GRZ</strain>
    </source>
</reference>
<feature type="domain" description="EF-hand" evidence="6">
    <location>
        <begin position="1228"/>
        <end position="1263"/>
    </location>
</feature>
<feature type="compositionally biased region" description="Polar residues" evidence="4">
    <location>
        <begin position="694"/>
        <end position="710"/>
    </location>
</feature>
<dbReference type="PROSITE" id="PS00018">
    <property type="entry name" value="EF_HAND_1"/>
    <property type="match status" value="1"/>
</dbReference>
<feature type="compositionally biased region" description="Pro residues" evidence="4">
    <location>
        <begin position="927"/>
        <end position="954"/>
    </location>
</feature>
<reference evidence="7" key="3">
    <citation type="submission" date="2025-09" db="UniProtKB">
        <authorList>
            <consortium name="Ensembl"/>
        </authorList>
    </citation>
    <scope>IDENTIFICATION</scope>
</reference>
<dbReference type="Gene3D" id="1.10.238.10">
    <property type="entry name" value="EF-hand"/>
    <property type="match status" value="1"/>
</dbReference>
<sequence length="1418" mass="155414">MSYENVTNRSLQYFNINSFSLTEEVERKKKLVSMAAAYRLVVSSVSCYNSVVVDRRTHSQAVHYCSGPCGALSQGLDCTVAHHGTCSELLIAPDPLYNNFNSSTLHSHNIITQQLPNHGKLCATIDTIHNGCLERAGSSGNLSSGEDSPTWRGKKNPSYGGSAGNLSSSGSLKDITEEAINLASGKLKEFSFDKLRLSSSSHVTLRKGRKVRPDSFSRRSTDLDIIYGHFSSSLTTNTTTSMTNGMVTSNDENVTPVVIGKGTGMEEAKLKGSSSTVSANTKIGGGSTSSHSSFGSLNQSLSTVASLYRSTLGEENLFARLLEKTRLEAATGAAGGEDIRACLDILLKCSEDLKKCTDIIKQCIKRKAGGGPEDGGASPDSVYRAVMTRLSTYLKRLPLELEGIGNLEGSGHSAPGSGHGDLAELVNALHSIQQGPFSPIFGNEQPPRYEDVVQSPPIHKTIPHTLPCISSPVSSSKSDSIHTKAVKGPSLTNGLQHPHASVTQHSLSPPSSTCSSSPTHTSSSLRNSPTSLCTHTPPASPMEALYIEEEETEMGKTPDHISLQTHTPTKGVNSMQNKNETKLGQQLHLSQSNTLQNTLNNLPASSGYIPAWTPATSLPVSTAKASSHRNDDIDKLLMDLENLSQSMSHPRNMEPPLPAKTRKRVVGQGNIANEPKMAQFQVQMTTSYQTMNGLGSSMPQTLTSPQGENSETGDEEDGALLLRILESIESFAQELVDSGAGSTGSAERKCGKEKEVMRLLQDTLVTAGRAETPESTNPSVPSTTPPIHTVVVPAIPVKQTQENTTVVSPPPTHVPSVLELECNTEESAPKTSPEASEVFPTTTPVLDKVTEACAGDSTPALEVPLQLASSAEPEGLAPVVLPPAEAIRDVAIAVGEPSAVGEPGSTLLIQQTPEVIRVQSKPEKKPGTPPPAPATAAPAPTPRSPSPPPTPVIVTPPPPAINIPRFYYPRGLPALGSTANHDAIIAAIERAFTEFEEEKADIYEMGKITKVCGCPLYWKAPMFYGASGERTGFVSVHSFVATWRKLLHSCHDDSSKFIYMLAKPGCNYLEQEDFIPLLQDIVDTHPGLTFLKDAPEFHSRYITTVIQRIFYVVNRSWTGRINITELRRSNFLQTLALLEEEDDINQITDYFSYEHFYVIYCKFWELDTDHDLYIDFKDLARYNDHASSNRITERLFSGAVTRGNAVQKEGRMSYAEFVWFIISEEDKKNPTSIEYWFRCMDVDGDGVLSMYELEYFYEEQCERMERMGIEPLPFQDLLCQMLDLVKPESTGKITLSDLKRCRMAHIFFDTFFNLEKYLDHEQRDPFAVQKDIGSECPEPSDWDKYASEEYEILVAEETANEQLHEGYTQTQLVIFIRKIAKILSICMCIVFSGHLMMTTKQRSFKSLERLGIKWKNWS</sequence>
<accession>A0A8C6PQR2</accession>
<evidence type="ECO:0000256" key="3">
    <source>
        <dbReference type="ARBA" id="ARBA00093310"/>
    </source>
</evidence>
<evidence type="ECO:0000256" key="1">
    <source>
        <dbReference type="ARBA" id="ARBA00022723"/>
    </source>
</evidence>
<dbReference type="InterPro" id="IPR041534">
    <property type="entry name" value="EF-hand_13"/>
</dbReference>
<keyword evidence="5" id="KW-0812">Transmembrane</keyword>
<dbReference type="Pfam" id="PF17958">
    <property type="entry name" value="EF-hand_13"/>
    <property type="match status" value="1"/>
</dbReference>
<dbReference type="FunFam" id="1.10.238.230:FF:000001">
    <property type="entry name" value="Serine/threonine-protein phosphatase 2A regulatory subunit B'' subunit beta"/>
    <property type="match status" value="1"/>
</dbReference>
<keyword evidence="5" id="KW-1133">Transmembrane helix</keyword>
<evidence type="ECO:0000256" key="4">
    <source>
        <dbReference type="SAM" id="MobiDB-lite"/>
    </source>
</evidence>
<feature type="region of interest" description="Disordered" evidence="4">
    <location>
        <begin position="552"/>
        <end position="576"/>
    </location>
</feature>
<dbReference type="InterPro" id="IPR048855">
    <property type="entry name" value="P2R3A_B_D_EF-hand"/>
</dbReference>
<dbReference type="PANTHER" id="PTHR14095:SF3">
    <property type="entry name" value="SERINE_THREONINE-PROTEIN PHOSPHATASE 2A REGULATORY SUBUNIT B'' SUBUNIT ALPHA"/>
    <property type="match status" value="1"/>
</dbReference>
<gene>
    <name evidence="7" type="primary">PPP2R3A</name>
    <name evidence="7" type="synonym">ppp2r3a</name>
</gene>
<evidence type="ECO:0000313" key="8">
    <source>
        <dbReference type="Proteomes" id="UP000694548"/>
    </source>
</evidence>
<dbReference type="Gene3D" id="1.10.238.220">
    <property type="match status" value="1"/>
</dbReference>
<feature type="compositionally biased region" description="Polar residues" evidence="4">
    <location>
        <begin position="562"/>
        <end position="576"/>
    </location>
</feature>
<keyword evidence="2" id="KW-0106">Calcium</keyword>
<dbReference type="PROSITE" id="PS50222">
    <property type="entry name" value="EF_HAND_2"/>
    <property type="match status" value="1"/>
</dbReference>
<organism evidence="7 8">
    <name type="scientific">Nothobranchius furzeri</name>
    <name type="common">Turquoise killifish</name>
    <dbReference type="NCBI Taxonomy" id="105023"/>
    <lineage>
        <taxon>Eukaryota</taxon>
        <taxon>Metazoa</taxon>
        <taxon>Chordata</taxon>
        <taxon>Craniata</taxon>
        <taxon>Vertebrata</taxon>
        <taxon>Euteleostomi</taxon>
        <taxon>Actinopterygii</taxon>
        <taxon>Neopterygii</taxon>
        <taxon>Teleostei</taxon>
        <taxon>Neoteleostei</taxon>
        <taxon>Acanthomorphata</taxon>
        <taxon>Ovalentaria</taxon>
        <taxon>Atherinomorphae</taxon>
        <taxon>Cyprinodontiformes</taxon>
        <taxon>Nothobranchiidae</taxon>
        <taxon>Nothobranchius</taxon>
    </lineage>
</organism>
<keyword evidence="1" id="KW-0479">Metal-binding</keyword>
<feature type="region of interest" description="Disordered" evidence="4">
    <location>
        <begin position="458"/>
        <end position="539"/>
    </location>
</feature>
<proteinExistence type="predicted"/>
<dbReference type="InterPro" id="IPR002048">
    <property type="entry name" value="EF_hand_dom"/>
</dbReference>
<name>A0A8C6PQR2_NOTFU</name>
<dbReference type="InterPro" id="IPR011992">
    <property type="entry name" value="EF-hand-dom_pair"/>
</dbReference>
<dbReference type="GO" id="GO:0000159">
    <property type="term" value="C:protein phosphatase type 2A complex"/>
    <property type="evidence" value="ECO:0007669"/>
    <property type="project" value="TreeGrafter"/>
</dbReference>
<feature type="compositionally biased region" description="Polar residues" evidence="4">
    <location>
        <begin position="272"/>
        <end position="281"/>
    </location>
</feature>
<dbReference type="GO" id="GO:0019888">
    <property type="term" value="F:protein phosphatase regulator activity"/>
    <property type="evidence" value="ECO:0007669"/>
    <property type="project" value="TreeGrafter"/>
</dbReference>
<evidence type="ECO:0000256" key="2">
    <source>
        <dbReference type="ARBA" id="ARBA00022837"/>
    </source>
</evidence>
<keyword evidence="8" id="KW-1185">Reference proteome</keyword>
<protein>
    <submittedName>
        <fullName evidence="7">Protein phosphatase 2 regulatory subunit B''alpha</fullName>
    </submittedName>
</protein>
<evidence type="ECO:0000256" key="5">
    <source>
        <dbReference type="SAM" id="Phobius"/>
    </source>
</evidence>